<dbReference type="PANTHER" id="PTHR11008">
    <property type="entry name" value="PROTEIN TAKEOUT-LIKE PROTEIN"/>
    <property type="match status" value="1"/>
</dbReference>
<comment type="similarity">
    <text evidence="3">Belongs to the TO family.</text>
</comment>
<accession>A0A8I6RMU2</accession>
<dbReference type="Gene3D" id="3.15.10.30">
    <property type="entry name" value="Haemolymph juvenile hormone binding protein"/>
    <property type="match status" value="1"/>
</dbReference>
<evidence type="ECO:0000313" key="5">
    <source>
        <dbReference type="EnsemblMetazoa" id="XP_014248197.1"/>
    </source>
</evidence>
<proteinExistence type="inferred from homology"/>
<evidence type="ECO:0000256" key="4">
    <source>
        <dbReference type="SAM" id="SignalP"/>
    </source>
</evidence>
<keyword evidence="1 4" id="KW-0732">Signal</keyword>
<dbReference type="Pfam" id="PF06585">
    <property type="entry name" value="JHBP"/>
    <property type="match status" value="1"/>
</dbReference>
<dbReference type="GO" id="GO:0007623">
    <property type="term" value="P:circadian rhythm"/>
    <property type="evidence" value="ECO:0007669"/>
    <property type="project" value="UniProtKB-ARBA"/>
</dbReference>
<dbReference type="InterPro" id="IPR010562">
    <property type="entry name" value="Haemolymph_juvenile_hormone-bd"/>
</dbReference>
<dbReference type="EnsemblMetazoa" id="XM_014392711.2">
    <property type="protein sequence ID" value="XP_014248197.1"/>
    <property type="gene ID" value="LOC106665906"/>
</dbReference>
<dbReference type="OrthoDB" id="8190514at2759"/>
<dbReference type="GO" id="GO:0005615">
    <property type="term" value="C:extracellular space"/>
    <property type="evidence" value="ECO:0007669"/>
    <property type="project" value="TreeGrafter"/>
</dbReference>
<dbReference type="GeneID" id="106665906"/>
<name>A0A8I6RMU2_CIMLE</name>
<dbReference type="FunFam" id="3.15.10.30:FF:000001">
    <property type="entry name" value="Takeout-like protein 1"/>
    <property type="match status" value="1"/>
</dbReference>
<evidence type="ECO:0000313" key="6">
    <source>
        <dbReference type="Proteomes" id="UP000494040"/>
    </source>
</evidence>
<evidence type="ECO:0000256" key="3">
    <source>
        <dbReference type="ARBA" id="ARBA00060902"/>
    </source>
</evidence>
<dbReference type="InterPro" id="IPR038606">
    <property type="entry name" value="To_sf"/>
</dbReference>
<dbReference type="Proteomes" id="UP000494040">
    <property type="component" value="Unassembled WGS sequence"/>
</dbReference>
<feature type="signal peptide" evidence="4">
    <location>
        <begin position="1"/>
        <end position="15"/>
    </location>
</feature>
<dbReference type="AlphaFoldDB" id="A0A8I6RMU2"/>
<dbReference type="OMA" id="TTRFHMH"/>
<organism evidence="5 6">
    <name type="scientific">Cimex lectularius</name>
    <name type="common">Bed bug</name>
    <name type="synonym">Acanthia lectularia</name>
    <dbReference type="NCBI Taxonomy" id="79782"/>
    <lineage>
        <taxon>Eukaryota</taxon>
        <taxon>Metazoa</taxon>
        <taxon>Ecdysozoa</taxon>
        <taxon>Arthropoda</taxon>
        <taxon>Hexapoda</taxon>
        <taxon>Insecta</taxon>
        <taxon>Pterygota</taxon>
        <taxon>Neoptera</taxon>
        <taxon>Paraneoptera</taxon>
        <taxon>Hemiptera</taxon>
        <taxon>Heteroptera</taxon>
        <taxon>Panheteroptera</taxon>
        <taxon>Cimicomorpha</taxon>
        <taxon>Cimicidae</taxon>
        <taxon>Cimex</taxon>
    </lineage>
</organism>
<evidence type="ECO:0000256" key="1">
    <source>
        <dbReference type="ARBA" id="ARBA00022729"/>
    </source>
</evidence>
<evidence type="ECO:0000256" key="2">
    <source>
        <dbReference type="ARBA" id="ARBA00023108"/>
    </source>
</evidence>
<keyword evidence="6" id="KW-1185">Reference proteome</keyword>
<protein>
    <submittedName>
        <fullName evidence="5">Uncharacterized protein</fullName>
    </submittedName>
</protein>
<reference evidence="5" key="1">
    <citation type="submission" date="2022-01" db="UniProtKB">
        <authorList>
            <consortium name="EnsemblMetazoa"/>
        </authorList>
    </citation>
    <scope>IDENTIFICATION</scope>
</reference>
<feature type="chain" id="PRO_5035154680" evidence="4">
    <location>
        <begin position="16"/>
        <end position="243"/>
    </location>
</feature>
<dbReference type="SMART" id="SM00700">
    <property type="entry name" value="JHBP"/>
    <property type="match status" value="1"/>
</dbReference>
<dbReference type="KEGG" id="clec:106665906"/>
<dbReference type="RefSeq" id="XP_014248197.1">
    <property type="nucleotide sequence ID" value="XM_014392711.2"/>
</dbReference>
<sequence length="243" mass="27281">MKSILLLACAGLALAKVQTSWKSCMGEKDTEKCLSGAIEEAIKSLKHGNQMLGVMPLDPFVFKMINIEQGKGPVMINLKFKNFELHGFGDPNVDKVRFDPEKGLLQFRMNTTKDLVAKGEYSANGKILILPVVGEGNCSLTFENLSTMNMLKTRKVKNDDDEDKHLVVDDYTINFTTSKLKMNFGGMFHGDKRMGKHMNEFLNENWEVILSELKPAISKAFGMNFKEVANRIFSKIEVDGMTN</sequence>
<dbReference type="PANTHER" id="PTHR11008:SF32">
    <property type="entry name" value="CIRCADIAN CLOCK-CONTROLLED PROTEIN DAYWAKE-RELATED"/>
    <property type="match status" value="1"/>
</dbReference>
<keyword evidence="2" id="KW-0090">Biological rhythms</keyword>